<feature type="binding site" evidence="4">
    <location>
        <position position="491"/>
    </location>
    <ligand>
        <name>Zn(2+)</name>
        <dbReference type="ChEBI" id="CHEBI:29105"/>
    </ligand>
</feature>
<dbReference type="eggNOG" id="ENOG502T88D">
    <property type="taxonomic scope" value="Eukaryota"/>
</dbReference>
<dbReference type="GO" id="GO:0005634">
    <property type="term" value="C:nucleus"/>
    <property type="evidence" value="ECO:0007669"/>
    <property type="project" value="InterPro"/>
</dbReference>
<keyword evidence="2 4" id="KW-0863">Zinc-finger</keyword>
<dbReference type="InterPro" id="IPR012934">
    <property type="entry name" value="Znf_AD"/>
</dbReference>
<feature type="binding site" evidence="4">
    <location>
        <position position="488"/>
    </location>
    <ligand>
        <name>Zn(2+)</name>
        <dbReference type="ChEBI" id="CHEBI:29105"/>
    </ligand>
</feature>
<dbReference type="Gene3D" id="2.20.25.240">
    <property type="match status" value="4"/>
</dbReference>
<dbReference type="PROSITE" id="PS51915">
    <property type="entry name" value="ZAD"/>
    <property type="match status" value="1"/>
</dbReference>
<dbReference type="Proteomes" id="UP000682892">
    <property type="component" value="Unassembled WGS sequence"/>
</dbReference>
<feature type="domain" description="ZAD" evidence="6">
    <location>
        <begin position="486"/>
        <end position="561"/>
    </location>
</feature>
<evidence type="ECO:0000256" key="1">
    <source>
        <dbReference type="ARBA" id="ARBA00022723"/>
    </source>
</evidence>
<evidence type="ECO:0000313" key="8">
    <source>
        <dbReference type="Proteomes" id="UP000682892"/>
    </source>
</evidence>
<keyword evidence="1 4" id="KW-0479">Metal-binding</keyword>
<dbReference type="OMA" id="MECPAGK"/>
<dbReference type="PhylomeDB" id="Q16SB8"/>
<feature type="region of interest" description="Disordered" evidence="5">
    <location>
        <begin position="563"/>
        <end position="583"/>
    </location>
</feature>
<evidence type="ECO:0000256" key="5">
    <source>
        <dbReference type="SAM" id="MobiDB-lite"/>
    </source>
</evidence>
<dbReference type="SUPFAM" id="SSF57716">
    <property type="entry name" value="Glucocorticoid receptor-like (DNA-binding domain)"/>
    <property type="match status" value="3"/>
</dbReference>
<reference evidence="7" key="3">
    <citation type="submission" date="2012-09" db="EMBL/GenBank/DDBJ databases">
        <authorList>
            <consortium name="VectorBase"/>
        </authorList>
    </citation>
    <scope>NUCLEOTIDE SEQUENCE</scope>
    <source>
        <strain evidence="7">Liverpool</strain>
    </source>
</reference>
<dbReference type="GO" id="GO:0008270">
    <property type="term" value="F:zinc ion binding"/>
    <property type="evidence" value="ECO:0007669"/>
    <property type="project" value="UniProtKB-UniRule"/>
</dbReference>
<dbReference type="SMART" id="SM00868">
    <property type="entry name" value="zf-AD"/>
    <property type="match status" value="3"/>
</dbReference>
<feature type="binding site" evidence="4">
    <location>
        <position position="537"/>
    </location>
    <ligand>
        <name>Zn(2+)</name>
        <dbReference type="ChEBI" id="CHEBI:29105"/>
    </ligand>
</feature>
<evidence type="ECO:0000313" key="7">
    <source>
        <dbReference type="EMBL" id="EAT37351.1"/>
    </source>
</evidence>
<evidence type="ECO:0000256" key="4">
    <source>
        <dbReference type="PROSITE-ProRule" id="PRU01263"/>
    </source>
</evidence>
<feature type="region of interest" description="Disordered" evidence="5">
    <location>
        <begin position="235"/>
        <end position="263"/>
    </location>
</feature>
<dbReference type="VEuPathDB" id="VectorBase:AAEL010633"/>
<organism evidence="7 8">
    <name type="scientific">Aedes aegypti</name>
    <name type="common">Yellowfever mosquito</name>
    <name type="synonym">Culex aegypti</name>
    <dbReference type="NCBI Taxonomy" id="7159"/>
    <lineage>
        <taxon>Eukaryota</taxon>
        <taxon>Metazoa</taxon>
        <taxon>Ecdysozoa</taxon>
        <taxon>Arthropoda</taxon>
        <taxon>Hexapoda</taxon>
        <taxon>Insecta</taxon>
        <taxon>Pterygota</taxon>
        <taxon>Neoptera</taxon>
        <taxon>Endopterygota</taxon>
        <taxon>Diptera</taxon>
        <taxon>Nematocera</taxon>
        <taxon>Culicoidea</taxon>
        <taxon>Culicidae</taxon>
        <taxon>Culicinae</taxon>
        <taxon>Aedini</taxon>
        <taxon>Aedes</taxon>
        <taxon>Stegomyia</taxon>
    </lineage>
</organism>
<protein>
    <submittedName>
        <fullName evidence="7">AAEL010633-PA</fullName>
    </submittedName>
</protein>
<sequence>MQRVSRKRKLTEKALNNPELERFRIKTEIKSEPDGEPPPLPALFCYLCKLSSGVKLLVLQANGPKQAEPSTVDKIKACIGWEIMPEMDETSRICRPCLRKLGGHYDFWKQALQCNNYAQNQMAADEAEVTDAPAEIRVCRFCLKIGGKLLDLHPQGDDSDVLLLKQIRNSLGVENNIKAVMARKALTFFEAKELFPIVTSNSFNALAEFVDEPKPDEFRGQDYASQLKKEAFKFPKRPVRDARKKKPEATKSDSEEEERKRIRKTPSNVIAGAALNNPHKVNEQEQWQRKIQDARSQQATMSQTTVNYAIQEALQHYYSAIIADRTLQGQARENLIETSKKYLSFDKTKMQRVSRKRKLTEKALNNPELERFRIKTEIKSEPDGEPPPLPALFCYLCKLSSGVKLLVLQANGPKQAEPSTVDKIKACIGWEIMPEMDETSRICRPCLRKLGGHYDFWKQALQCNNYAQNQMAADEAEVTDAPAEIRVCRFCLKIGGKLLDLHPQGDDSDVLLLKQIRNSLGVEVNSEDAVTKICRACIQRIQDFLDFREKHLPISVFVKQENGIERPEESNASEQEDETFQPGNDLDLEMCISDSDCSIDESERTDPLTKGKLRVGAISAELSELLGTEMDGRNFLARKDDGEKFVVIFEGYQYRFFSMQESGGSSWVCLEKRLRSCRAKLEIDPTGKRASVIGRIDSHTHSNRPAKLMECPAGKGFAECNGTQEPFWFFHGEQTRSSKQTRSIIFKNYRYFLHQIRNNGTMSVWYCIQRAEKCRCILNISRIFQRIEIKSSHNHKPVTQKKIDAVLDKIGIGSESTEAISAFQRDVSDDEIVDRNGRSTKEQQQSAIKAITKEKQPEIYSILSVEDPERKFECFHAGPKMKIKKDGYEYRYFGKQEDGSTLWKCTMDSLLHCSLVVRVDKDGRSFDPFKGTKHSHKIEPATLFGYALGKRMIGDEPLWLIPRFSMYYEGRCVIYREHVYIILDINRKGIVRWKCLRNHSCKALLIVKGDFEELTFRKTHSHEKTAQEILTKLIEGHSTPMESDEELTFKQRLLSYPSTVGKIWNETTHQFEPFYILKTMKTGETVTCGLVFHKFRYVLATVDQNETSRWTCTKHNIQNFKCKAAVIVEGLYDSICIKNQHNHEAMLDSEVELMIKRSVADTPLEDGQSKGGLVEMSDKAARSSNVLSLLARQDLDRNFEVTRVRSKLIIRYEDEDFRLRSRQADGTSLWSCTWLKIRLCPVVLSLSADGKRLTPIDSTKEHNHSVEQVAVYHMNLGKGQIYDENRRVYSSYWLFGFPWEYRESRGMIYQGNKYYLNIIGNNQMSSWKCRIKNCKAYVRIEGTCKTLFHKHQHIHDRLADDDILAITNSTEVDQDLLEDVSPPEITIDPKTQVGPLRPITLQHVLSSNDPDRNFHVTILKDQMKIHQHRYEYYYRSSNETHSLWKCVFFTIRRCRATLHLSNDCKTATLPDVPKHNHRDELWDMFYYPLGKHSIMDAYTETVKPFWFLMQPGFFRSHPMLIYEENKFTLASITENGDSSRWRCVAHLCRATLTVTGLFELVVGGHPHNHEPQPESKRIQWIRQYGTPCGGNAEDDTDVIPFVKVEMEDCDSMAYEDDTYVEM</sequence>
<dbReference type="PaxDb" id="7159-AAEL010633-PA"/>
<accession>Q16SB8</accession>
<feature type="compositionally biased region" description="Basic and acidic residues" evidence="5">
    <location>
        <begin position="235"/>
        <end position="260"/>
    </location>
</feature>
<dbReference type="EMBL" id="CH477677">
    <property type="protein sequence ID" value="EAT37351.1"/>
    <property type="molecule type" value="Genomic_DNA"/>
</dbReference>
<dbReference type="PANTHER" id="PTHR39942">
    <property type="entry name" value="BCDNA.LD26519-RELATED"/>
    <property type="match status" value="1"/>
</dbReference>
<gene>
    <name evidence="7" type="ORF">AaeL_AAEL010633</name>
</gene>
<feature type="binding site" evidence="4">
    <location>
        <position position="534"/>
    </location>
    <ligand>
        <name>Zn(2+)</name>
        <dbReference type="ChEBI" id="CHEBI:29105"/>
    </ligand>
</feature>
<evidence type="ECO:0000256" key="2">
    <source>
        <dbReference type="ARBA" id="ARBA00022771"/>
    </source>
</evidence>
<proteinExistence type="predicted"/>
<dbReference type="InterPro" id="IPR007588">
    <property type="entry name" value="Znf_FLYWCH"/>
</dbReference>
<name>Q16SB8_AEDAE</name>
<evidence type="ECO:0000259" key="6">
    <source>
        <dbReference type="PROSITE" id="PS51915"/>
    </source>
</evidence>
<dbReference type="PANTHER" id="PTHR39942:SF1">
    <property type="entry name" value="BCDNA.LD26519-RELATED"/>
    <property type="match status" value="1"/>
</dbReference>
<dbReference type="Pfam" id="PF04500">
    <property type="entry name" value="FLYWCH"/>
    <property type="match status" value="1"/>
</dbReference>
<reference evidence="7" key="2">
    <citation type="journal article" date="2007" name="Science">
        <title>Genome sequence of Aedes aegypti, a major arbovirus vector.</title>
        <authorList>
            <person name="Nene V."/>
            <person name="Wortman J.R."/>
            <person name="Lawson D."/>
            <person name="Haas B."/>
            <person name="Kodira C."/>
            <person name="Tu Z.J."/>
            <person name="Loftus B."/>
            <person name="Xi Z."/>
            <person name="Megy K."/>
            <person name="Grabherr M."/>
            <person name="Ren Q."/>
            <person name="Zdobnov E.M."/>
            <person name="Lobo N.F."/>
            <person name="Campbell K.S."/>
            <person name="Brown S.E."/>
            <person name="Bonaldo M.F."/>
            <person name="Zhu J."/>
            <person name="Sinkins S.P."/>
            <person name="Hogenkamp D.G."/>
            <person name="Amedeo P."/>
            <person name="Arensburger P."/>
            <person name="Atkinson P.W."/>
            <person name="Bidwell S."/>
            <person name="Biedler J."/>
            <person name="Birney E."/>
            <person name="Bruggner R.V."/>
            <person name="Costas J."/>
            <person name="Coy M.R."/>
            <person name="Crabtree J."/>
            <person name="Crawford M."/>
            <person name="Debruyn B."/>
            <person name="Decaprio D."/>
            <person name="Eiglmeier K."/>
            <person name="Eisenstadt E."/>
            <person name="El-Dorry H."/>
            <person name="Gelbart W.M."/>
            <person name="Gomes S.L."/>
            <person name="Hammond M."/>
            <person name="Hannick L.I."/>
            <person name="Hogan J.R."/>
            <person name="Holmes M.H."/>
            <person name="Jaffe D."/>
            <person name="Johnston J.S."/>
            <person name="Kennedy R.C."/>
            <person name="Koo H."/>
            <person name="Kravitz S."/>
            <person name="Kriventseva E.V."/>
            <person name="Kulp D."/>
            <person name="Labutti K."/>
            <person name="Lee E."/>
            <person name="Li S."/>
            <person name="Lovin D.D."/>
            <person name="Mao C."/>
            <person name="Mauceli E."/>
            <person name="Menck C.F."/>
            <person name="Miller J.R."/>
            <person name="Montgomery P."/>
            <person name="Mori A."/>
            <person name="Nascimento A.L."/>
            <person name="Naveira H.F."/>
            <person name="Nusbaum C."/>
            <person name="O'leary S."/>
            <person name="Orvis J."/>
            <person name="Pertea M."/>
            <person name="Quesneville H."/>
            <person name="Reidenbach K.R."/>
            <person name="Rogers Y.H."/>
            <person name="Roth C.W."/>
            <person name="Schneider J.R."/>
            <person name="Schatz M."/>
            <person name="Shumway M."/>
            <person name="Stanke M."/>
            <person name="Stinson E.O."/>
            <person name="Tubio J.M."/>
            <person name="Vanzee J.P."/>
            <person name="Verjovski-Almeida S."/>
            <person name="Werner D."/>
            <person name="White O."/>
            <person name="Wyder S."/>
            <person name="Zeng Q."/>
            <person name="Zhao Q."/>
            <person name="Zhao Y."/>
            <person name="Hill C.A."/>
            <person name="Raikhel A.S."/>
            <person name="Soares M.B."/>
            <person name="Knudson D.L."/>
            <person name="Lee N.H."/>
            <person name="Galagan J."/>
            <person name="Salzberg S.L."/>
            <person name="Paulsen I.T."/>
            <person name="Dimopoulos G."/>
            <person name="Collins F.H."/>
            <person name="Birren B."/>
            <person name="Fraser-Liggett C.M."/>
            <person name="Severson D.W."/>
        </authorList>
    </citation>
    <scope>NUCLEOTIDE SEQUENCE [LARGE SCALE GENOMIC DNA]</scope>
    <source>
        <strain evidence="7">Liverpool</strain>
    </source>
</reference>
<keyword evidence="3 4" id="KW-0862">Zinc</keyword>
<dbReference type="HOGENOM" id="CLU_266293_0_0_1"/>
<dbReference type="Pfam" id="PF07776">
    <property type="entry name" value="zf-AD"/>
    <property type="match status" value="1"/>
</dbReference>
<evidence type="ECO:0000256" key="3">
    <source>
        <dbReference type="ARBA" id="ARBA00022833"/>
    </source>
</evidence>
<reference evidence="7" key="1">
    <citation type="submission" date="2005-10" db="EMBL/GenBank/DDBJ databases">
        <authorList>
            <person name="Loftus B.J."/>
            <person name="Nene V.M."/>
            <person name="Hannick L.I."/>
            <person name="Bidwell S."/>
            <person name="Haas B."/>
            <person name="Amedeo P."/>
            <person name="Orvis J."/>
            <person name="Wortman J.R."/>
            <person name="White O.R."/>
            <person name="Salzberg S."/>
            <person name="Shumway M."/>
            <person name="Koo H."/>
            <person name="Zhao Y."/>
            <person name="Holmes M."/>
            <person name="Miller J."/>
            <person name="Schatz M."/>
            <person name="Pop M."/>
            <person name="Pai G."/>
            <person name="Utterback T."/>
            <person name="Rogers Y.-H."/>
            <person name="Kravitz S."/>
            <person name="Fraser C.M."/>
        </authorList>
    </citation>
    <scope>NUCLEOTIDE SEQUENCE</scope>
    <source>
        <strain evidence="7">Liverpool</strain>
    </source>
</reference>